<dbReference type="InterPro" id="IPR050900">
    <property type="entry name" value="Transposase_IS3/IS150/IS904"/>
</dbReference>
<name>A0A106DF46_9BURK</name>
<keyword evidence="3" id="KW-1185">Reference proteome</keyword>
<reference evidence="2 3" key="1">
    <citation type="submission" date="2015-11" db="EMBL/GenBank/DDBJ databases">
        <title>Expanding the genomic diversity of Burkholderia species for the development of highly accurate diagnostics.</title>
        <authorList>
            <person name="Sahl J."/>
            <person name="Keim P."/>
            <person name="Wagner D."/>
        </authorList>
    </citation>
    <scope>NUCLEOTIDE SEQUENCE [LARGE SCALE GENOMIC DNA]</scope>
    <source>
        <strain evidence="2 3">MSMB1301WGS</strain>
    </source>
</reference>
<evidence type="ECO:0000313" key="2">
    <source>
        <dbReference type="EMBL" id="KVV52623.1"/>
    </source>
</evidence>
<evidence type="ECO:0000313" key="3">
    <source>
        <dbReference type="Proteomes" id="UP000062317"/>
    </source>
</evidence>
<feature type="domain" description="Integrase catalytic" evidence="1">
    <location>
        <begin position="122"/>
        <end position="285"/>
    </location>
</feature>
<organism evidence="2 3">
    <name type="scientific">Burkholderia territorii</name>
    <dbReference type="NCBI Taxonomy" id="1503055"/>
    <lineage>
        <taxon>Bacteria</taxon>
        <taxon>Pseudomonadati</taxon>
        <taxon>Pseudomonadota</taxon>
        <taxon>Betaproteobacteria</taxon>
        <taxon>Burkholderiales</taxon>
        <taxon>Burkholderiaceae</taxon>
        <taxon>Burkholderia</taxon>
        <taxon>Burkholderia cepacia complex</taxon>
    </lineage>
</organism>
<dbReference type="PROSITE" id="PS50994">
    <property type="entry name" value="INTEGRASE"/>
    <property type="match status" value="1"/>
</dbReference>
<sequence length="287" mass="33175">MRYAWIDQHRDRYSVSRLCRVLAVSRSGYCQWRGRAPSSRSQADAALDAAVAAIHRGSRGSYGRPRIVRQLHAQGQRVSAERVRRSLQRQGLRPVYKRPYRVTTDSTHRLPVAPNLLERRFDGWRPNQAWVSDITFVRTGEGWLYLAAILDLTSRRIVGWSMSERINADLVCQALRSAYWQRKPPAGLLLHSDRGSQYASRAYRKLAASFGMTISMSRRANAWDNAPMESIFKTLKVERIYQTFYETRAHARLDIVDWIEGYYNRQRLHTSIDCLAPVDYEARLNAA</sequence>
<dbReference type="Proteomes" id="UP000062317">
    <property type="component" value="Unassembled WGS sequence"/>
</dbReference>
<gene>
    <name evidence="2" type="ORF">WT27_28805</name>
</gene>
<dbReference type="EMBL" id="LPEQ01000040">
    <property type="protein sequence ID" value="KVV52623.1"/>
    <property type="molecule type" value="Genomic_DNA"/>
</dbReference>
<dbReference type="Pfam" id="PF00665">
    <property type="entry name" value="rve"/>
    <property type="match status" value="1"/>
</dbReference>
<dbReference type="PANTHER" id="PTHR46889:SF4">
    <property type="entry name" value="TRANSPOSASE INSO FOR INSERTION SEQUENCE ELEMENT IS911B-RELATED"/>
    <property type="match status" value="1"/>
</dbReference>
<dbReference type="InterPro" id="IPR048020">
    <property type="entry name" value="Transpos_IS3"/>
</dbReference>
<dbReference type="Gene3D" id="3.30.420.10">
    <property type="entry name" value="Ribonuclease H-like superfamily/Ribonuclease H"/>
    <property type="match status" value="1"/>
</dbReference>
<protein>
    <submittedName>
        <fullName evidence="2">Integrase</fullName>
    </submittedName>
</protein>
<dbReference type="Pfam" id="PF13333">
    <property type="entry name" value="rve_2"/>
    <property type="match status" value="1"/>
</dbReference>
<dbReference type="InterPro" id="IPR012337">
    <property type="entry name" value="RNaseH-like_sf"/>
</dbReference>
<dbReference type="PANTHER" id="PTHR46889">
    <property type="entry name" value="TRANSPOSASE INSF FOR INSERTION SEQUENCE IS3B-RELATED"/>
    <property type="match status" value="1"/>
</dbReference>
<proteinExistence type="predicted"/>
<dbReference type="AlphaFoldDB" id="A0A106DF46"/>
<dbReference type="GO" id="GO:0003676">
    <property type="term" value="F:nucleic acid binding"/>
    <property type="evidence" value="ECO:0007669"/>
    <property type="project" value="InterPro"/>
</dbReference>
<dbReference type="GO" id="GO:0015074">
    <property type="term" value="P:DNA integration"/>
    <property type="evidence" value="ECO:0007669"/>
    <property type="project" value="InterPro"/>
</dbReference>
<dbReference type="InterPro" id="IPR036397">
    <property type="entry name" value="RNaseH_sf"/>
</dbReference>
<dbReference type="InterPro" id="IPR001584">
    <property type="entry name" value="Integrase_cat-core"/>
</dbReference>
<dbReference type="Pfam" id="PF13276">
    <property type="entry name" value="HTH_21"/>
    <property type="match status" value="1"/>
</dbReference>
<dbReference type="InterPro" id="IPR025948">
    <property type="entry name" value="HTH-like_dom"/>
</dbReference>
<evidence type="ECO:0000259" key="1">
    <source>
        <dbReference type="PROSITE" id="PS50994"/>
    </source>
</evidence>
<comment type="caution">
    <text evidence="2">The sequence shown here is derived from an EMBL/GenBank/DDBJ whole genome shotgun (WGS) entry which is preliminary data.</text>
</comment>
<dbReference type="SUPFAM" id="SSF53098">
    <property type="entry name" value="Ribonuclease H-like"/>
    <property type="match status" value="1"/>
</dbReference>
<accession>A0A106DF46</accession>
<dbReference type="NCBIfam" id="NF033516">
    <property type="entry name" value="transpos_IS3"/>
    <property type="match status" value="1"/>
</dbReference>